<dbReference type="PANTHER" id="PTHR13593:SF140">
    <property type="entry name" value="PLC-LIKE PHOSPHODIESTERASE"/>
    <property type="match status" value="1"/>
</dbReference>
<keyword evidence="1" id="KW-0732">Signal</keyword>
<evidence type="ECO:0008006" key="4">
    <source>
        <dbReference type="Google" id="ProtNLM"/>
    </source>
</evidence>
<organism evidence="2 3">
    <name type="scientific">Monascus purpureus</name>
    <name type="common">Red mold</name>
    <name type="synonym">Monascus anka</name>
    <dbReference type="NCBI Taxonomy" id="5098"/>
    <lineage>
        <taxon>Eukaryota</taxon>
        <taxon>Fungi</taxon>
        <taxon>Dikarya</taxon>
        <taxon>Ascomycota</taxon>
        <taxon>Pezizomycotina</taxon>
        <taxon>Eurotiomycetes</taxon>
        <taxon>Eurotiomycetidae</taxon>
        <taxon>Eurotiales</taxon>
        <taxon>Aspergillaceae</taxon>
        <taxon>Monascus</taxon>
    </lineage>
</organism>
<protein>
    <recommendedName>
        <fullName evidence="4">Phosphatidylinositol-specific phospholipase C X domain-containing protein</fullName>
    </recommendedName>
</protein>
<evidence type="ECO:0000256" key="1">
    <source>
        <dbReference type="SAM" id="SignalP"/>
    </source>
</evidence>
<dbReference type="GO" id="GO:0008081">
    <property type="term" value="F:phosphoric diester hydrolase activity"/>
    <property type="evidence" value="ECO:0007669"/>
    <property type="project" value="InterPro"/>
</dbReference>
<dbReference type="OrthoDB" id="7984201at2759"/>
<proteinExistence type="predicted"/>
<dbReference type="GO" id="GO:0006629">
    <property type="term" value="P:lipid metabolic process"/>
    <property type="evidence" value="ECO:0007669"/>
    <property type="project" value="InterPro"/>
</dbReference>
<name>A0A507QPB0_MONPU</name>
<dbReference type="InterPro" id="IPR017946">
    <property type="entry name" value="PLC-like_Pdiesterase_TIM-brl"/>
</dbReference>
<sequence length="462" mass="49415">MHRLSFLLLVLLPLGAVPAVADDGSTSSATTASLLTIGGTISGSDATLPTGPYITYSSTRTLSDDSSGIATITAGPNSTATDSSNSSAIVVTLSTSNSMVTLSGGNATTTSMPFANSTANSTASATSTPTPVINTRPCNGWAEFCARNYSNITMVAAHNSPFVKPGNVASNQALPVLYQLDDGIRMLQMQTHYVNGTVYLCHSSCDLLNMGTLEDYLSTVAKWMKQHPYDVVTFLIGNGDYIAPSNFTAPIENSGLGDLIYTPSKIPMGLDDWPTLSSMILSGKRAVFFLDYQANQTEIPWLMDEFSQMWETPFSPTNRAFPCTVQRPPNLPPNQAVNRLYMANHNLNIHVDLNIGNVDLLIPDISLLNVTNNVTGYGSLGDMAKECAGMWHRPPNFLLVDYYNYGNPNGSVFQVAAQMNNVSYDVNSCCGTESAAPAVFSGPNAMAMLVLAMMAHLLATLF</sequence>
<gene>
    <name evidence="2" type="ORF">MPDQ_000667</name>
</gene>
<dbReference type="Pfam" id="PF26146">
    <property type="entry name" value="PI-PLC_X"/>
    <property type="match status" value="1"/>
</dbReference>
<accession>A0A507QPB0</accession>
<keyword evidence="3" id="KW-1185">Reference proteome</keyword>
<evidence type="ECO:0000313" key="2">
    <source>
        <dbReference type="EMBL" id="TQB70309.1"/>
    </source>
</evidence>
<dbReference type="InterPro" id="IPR051057">
    <property type="entry name" value="PI-PLC_domain"/>
</dbReference>
<dbReference type="Proteomes" id="UP000319663">
    <property type="component" value="Unassembled WGS sequence"/>
</dbReference>
<dbReference type="SUPFAM" id="SSF51695">
    <property type="entry name" value="PLC-like phosphodiesterases"/>
    <property type="match status" value="1"/>
</dbReference>
<dbReference type="STRING" id="5098.A0A507QPB0"/>
<comment type="caution">
    <text evidence="2">The sequence shown here is derived from an EMBL/GenBank/DDBJ whole genome shotgun (WGS) entry which is preliminary data.</text>
</comment>
<reference evidence="2 3" key="1">
    <citation type="submission" date="2019-06" db="EMBL/GenBank/DDBJ databases">
        <title>Wine fermentation using esterase from Monascus purpureus.</title>
        <authorList>
            <person name="Geng C."/>
            <person name="Zhang Y."/>
        </authorList>
    </citation>
    <scope>NUCLEOTIDE SEQUENCE [LARGE SCALE GENOMIC DNA]</scope>
    <source>
        <strain evidence="2">HQ1</strain>
    </source>
</reference>
<feature type="chain" id="PRO_5021253605" description="Phosphatidylinositol-specific phospholipase C X domain-containing protein" evidence="1">
    <location>
        <begin position="22"/>
        <end position="462"/>
    </location>
</feature>
<dbReference type="EMBL" id="VIFY01000113">
    <property type="protein sequence ID" value="TQB70309.1"/>
    <property type="molecule type" value="Genomic_DNA"/>
</dbReference>
<dbReference type="PANTHER" id="PTHR13593">
    <property type="match status" value="1"/>
</dbReference>
<dbReference type="AlphaFoldDB" id="A0A507QPB0"/>
<dbReference type="Gene3D" id="3.20.20.190">
    <property type="entry name" value="Phosphatidylinositol (PI) phosphodiesterase"/>
    <property type="match status" value="1"/>
</dbReference>
<feature type="signal peptide" evidence="1">
    <location>
        <begin position="1"/>
        <end position="21"/>
    </location>
</feature>
<evidence type="ECO:0000313" key="3">
    <source>
        <dbReference type="Proteomes" id="UP000319663"/>
    </source>
</evidence>